<dbReference type="Proteomes" id="UP000326759">
    <property type="component" value="Unassembled WGS sequence"/>
</dbReference>
<reference evidence="3 4" key="1">
    <citation type="journal article" date="2019" name="PLoS Biol.">
        <title>Sex chromosomes control vertical transmission of feminizing Wolbachia symbionts in an isopod.</title>
        <authorList>
            <person name="Becking T."/>
            <person name="Chebbi M.A."/>
            <person name="Giraud I."/>
            <person name="Moumen B."/>
            <person name="Laverre T."/>
            <person name="Caubet Y."/>
            <person name="Peccoud J."/>
            <person name="Gilbert C."/>
            <person name="Cordaux R."/>
        </authorList>
    </citation>
    <scope>NUCLEOTIDE SEQUENCE [LARGE SCALE GENOMIC DNA]</scope>
    <source>
        <strain evidence="3">ANa2</strain>
        <tissue evidence="3">Whole body excluding digestive tract and cuticle</tissue>
    </source>
</reference>
<organism evidence="3 4">
    <name type="scientific">Armadillidium nasatum</name>
    <dbReference type="NCBI Taxonomy" id="96803"/>
    <lineage>
        <taxon>Eukaryota</taxon>
        <taxon>Metazoa</taxon>
        <taxon>Ecdysozoa</taxon>
        <taxon>Arthropoda</taxon>
        <taxon>Crustacea</taxon>
        <taxon>Multicrustacea</taxon>
        <taxon>Malacostraca</taxon>
        <taxon>Eumalacostraca</taxon>
        <taxon>Peracarida</taxon>
        <taxon>Isopoda</taxon>
        <taxon>Oniscidea</taxon>
        <taxon>Crinocheta</taxon>
        <taxon>Armadillidiidae</taxon>
        <taxon>Armadillidium</taxon>
    </lineage>
</organism>
<evidence type="ECO:0000313" key="4">
    <source>
        <dbReference type="Proteomes" id="UP000326759"/>
    </source>
</evidence>
<sequence length="140" mass="15811">MPFKSVDKSAIQSLPSIQEKLAFFECNKDVVYGTMIPDPDYSDEESEIHSRQSSNTNTTSSSSPNKMVVRNNRVNSNVSNKSPQKENKCSPNDRFDEKGLIIPKKLPNPCLDSTDKKSLHRELLFNQKLIEAYSTPPHPL</sequence>
<dbReference type="OrthoDB" id="5963205at2759"/>
<dbReference type="PANTHER" id="PTHR16768:SF5">
    <property type="entry name" value="FI14214P"/>
    <property type="match status" value="1"/>
</dbReference>
<keyword evidence="1" id="KW-0175">Coiled coil</keyword>
<evidence type="ECO:0000313" key="3">
    <source>
        <dbReference type="EMBL" id="KAB7505708.1"/>
    </source>
</evidence>
<gene>
    <name evidence="3" type="ORF">Anas_07741</name>
</gene>
<protein>
    <submittedName>
        <fullName evidence="3">Uncharacterized protein</fullName>
    </submittedName>
</protein>
<feature type="compositionally biased region" description="Low complexity" evidence="2">
    <location>
        <begin position="53"/>
        <end position="80"/>
    </location>
</feature>
<feature type="region of interest" description="Disordered" evidence="2">
    <location>
        <begin position="35"/>
        <end position="96"/>
    </location>
</feature>
<dbReference type="AlphaFoldDB" id="A0A5N5THW4"/>
<evidence type="ECO:0000256" key="2">
    <source>
        <dbReference type="SAM" id="MobiDB-lite"/>
    </source>
</evidence>
<comment type="caution">
    <text evidence="3">The sequence shown here is derived from an EMBL/GenBank/DDBJ whole genome shotgun (WGS) entry which is preliminary data.</text>
</comment>
<proteinExistence type="predicted"/>
<name>A0A5N5THW4_9CRUS</name>
<feature type="compositionally biased region" description="Basic and acidic residues" evidence="2">
    <location>
        <begin position="83"/>
        <end position="96"/>
    </location>
</feature>
<accession>A0A5N5THW4</accession>
<dbReference type="Pfam" id="PF06625">
    <property type="entry name" value="DUF1151"/>
    <property type="match status" value="1"/>
</dbReference>
<dbReference type="InterPro" id="IPR009533">
    <property type="entry name" value="FAM107"/>
</dbReference>
<dbReference type="PANTHER" id="PTHR16768">
    <property type="entry name" value="DOWN REGULATED IN RENAL CARCINOMA 1/TU3A"/>
    <property type="match status" value="1"/>
</dbReference>
<evidence type="ECO:0000256" key="1">
    <source>
        <dbReference type="ARBA" id="ARBA00023054"/>
    </source>
</evidence>
<keyword evidence="4" id="KW-1185">Reference proteome</keyword>
<dbReference type="EMBL" id="SEYY01001127">
    <property type="protein sequence ID" value="KAB7505708.1"/>
    <property type="molecule type" value="Genomic_DNA"/>
</dbReference>